<reference evidence="2 3" key="1">
    <citation type="journal article" date="2011" name="PLoS ONE">
        <title>Haloquadratum walsbyi: limited diversity in a global pond.</title>
        <authorList>
            <person name="Dyall-Smith M."/>
            <person name="Pfeiffer F."/>
            <person name="Klee K."/>
            <person name="Palm P."/>
            <person name="Gross K."/>
            <person name="Schuster S.C."/>
            <person name="Rampp M."/>
            <person name="Oesterhelt D."/>
        </authorList>
    </citation>
    <scope>NUCLEOTIDE SEQUENCE [LARGE SCALE GENOMIC DNA]</scope>
    <source>
        <strain evidence="3">DSM 16854 / JCM 12705 / C23</strain>
    </source>
</reference>
<dbReference type="AlphaFoldDB" id="G0LGS7"/>
<evidence type="ECO:0000313" key="3">
    <source>
        <dbReference type="Proteomes" id="UP000007954"/>
    </source>
</evidence>
<dbReference type="SUPFAM" id="SSF53807">
    <property type="entry name" value="Helical backbone' metal receptor"/>
    <property type="match status" value="1"/>
</dbReference>
<dbReference type="RefSeq" id="WP_014555447.1">
    <property type="nucleotide sequence ID" value="NC_017459.1"/>
</dbReference>
<sequence length="305" mass="32263">MRVVSLLPSSTEILTALGVDPVGVSHSCDYPSSVHELPTLTSTPVEYGPDQSASDIDSQMQSIEGSAYDLDINALSALDPDLIITQDTCEVCAVDSTAVHEAVAAHDINADIMTLHPHSLTDVLADIERVGTAVGVPDLATDYRHQLTTRVEALTERAARVAAESTRPRTVALDWTDPIIAGGHWVPELIERAGGEPGLIDGGSSTPQRWADIEEFAPEVLLVAPCGFELSRAIEAVESIKSTADDAWDTLPAVETGVVGAIDGNGYVNRPGPRLVDTLEIIAGLCHPTAFDTPDSSIARSLNDV</sequence>
<dbReference type="GeneID" id="12446382"/>
<dbReference type="EMBL" id="FR746099">
    <property type="protein sequence ID" value="CCC39629.1"/>
    <property type="molecule type" value="Genomic_DNA"/>
</dbReference>
<organism evidence="2 3">
    <name type="scientific">Haloquadratum walsbyi (strain DSM 16854 / JCM 12705 / C23)</name>
    <dbReference type="NCBI Taxonomy" id="768065"/>
    <lineage>
        <taxon>Archaea</taxon>
        <taxon>Methanobacteriati</taxon>
        <taxon>Methanobacteriota</taxon>
        <taxon>Stenosarchaea group</taxon>
        <taxon>Halobacteria</taxon>
        <taxon>Halobacteriales</taxon>
        <taxon>Haloferacaceae</taxon>
        <taxon>Haloquadratum</taxon>
    </lineage>
</organism>
<dbReference type="PANTHER" id="PTHR42860:SF1">
    <property type="entry name" value="VITAMIN B12-BINDING PROTEIN"/>
    <property type="match status" value="1"/>
</dbReference>
<feature type="domain" description="Fe/B12 periplasmic-binding" evidence="1">
    <location>
        <begin position="2"/>
        <end position="290"/>
    </location>
</feature>
<dbReference type="Proteomes" id="UP000007954">
    <property type="component" value="Chromosome"/>
</dbReference>
<dbReference type="PANTHER" id="PTHR42860">
    <property type="entry name" value="VITAMIN B12-BINDING PROTEIN"/>
    <property type="match status" value="1"/>
</dbReference>
<evidence type="ECO:0000313" key="2">
    <source>
        <dbReference type="EMBL" id="CCC39629.1"/>
    </source>
</evidence>
<dbReference type="KEGG" id="hwc:Hqrw_1694"/>
<dbReference type="HOGENOM" id="CLU_038034_9_1_2"/>
<proteinExistence type="predicted"/>
<dbReference type="InterPro" id="IPR051030">
    <property type="entry name" value="Vitamin_B12-ABC_binding"/>
</dbReference>
<name>G0LGS7_HALWC</name>
<accession>G0LGS7</accession>
<dbReference type="InterPro" id="IPR002491">
    <property type="entry name" value="ABC_transptr_periplasmic_BD"/>
</dbReference>
<dbReference type="Gene3D" id="3.40.50.1980">
    <property type="entry name" value="Nitrogenase molybdenum iron protein domain"/>
    <property type="match status" value="2"/>
</dbReference>
<dbReference type="Pfam" id="PF01497">
    <property type="entry name" value="Peripla_BP_2"/>
    <property type="match status" value="1"/>
</dbReference>
<evidence type="ECO:0000259" key="1">
    <source>
        <dbReference type="PROSITE" id="PS50983"/>
    </source>
</evidence>
<dbReference type="PROSITE" id="PS50983">
    <property type="entry name" value="FE_B12_PBP"/>
    <property type="match status" value="1"/>
</dbReference>
<dbReference type="OrthoDB" id="9784at2157"/>
<protein>
    <submittedName>
        <fullName evidence="2">ABC-type transport system periplasmic substrate-binding protein (Probable substrate iron/cobalamin)</fullName>
    </submittedName>
</protein>
<gene>
    <name evidence="2" type="ordered locus">Hqrw_1694</name>
</gene>